<evidence type="ECO:0000256" key="4">
    <source>
        <dbReference type="SAM" id="Phobius"/>
    </source>
</evidence>
<feature type="transmembrane region" description="Helical" evidence="4">
    <location>
        <begin position="267"/>
        <end position="288"/>
    </location>
</feature>
<dbReference type="OrthoDB" id="7059309at2"/>
<keyword evidence="4" id="KW-0472">Membrane</keyword>
<evidence type="ECO:0000313" key="7">
    <source>
        <dbReference type="Proteomes" id="UP000184501"/>
    </source>
</evidence>
<dbReference type="PANTHER" id="PTHR48085">
    <property type="entry name" value="CADMIUM/ZINC-TRANSPORTING ATPASE HMA2-RELATED"/>
    <property type="match status" value="1"/>
</dbReference>
<feature type="transmembrane region" description="Helical" evidence="4">
    <location>
        <begin position="216"/>
        <end position="236"/>
    </location>
</feature>
<feature type="compositionally biased region" description="Pro residues" evidence="3">
    <location>
        <begin position="344"/>
        <end position="357"/>
    </location>
</feature>
<dbReference type="InterPro" id="IPR008250">
    <property type="entry name" value="ATPase_P-typ_transduc_dom_A_sf"/>
</dbReference>
<name>A0A1M5FF92_STRHI</name>
<dbReference type="AlphaFoldDB" id="A0A1M5FF92"/>
<comment type="subcellular location">
    <subcellularLocation>
        <location evidence="1">Membrane</location>
        <topology evidence="1">Multi-pass membrane protein</topology>
    </subcellularLocation>
</comment>
<feature type="domain" description="P-type ATPase A" evidence="5">
    <location>
        <begin position="88"/>
        <end position="168"/>
    </location>
</feature>
<sequence>MNTTKQHPLMTRAGGREGRPGPAVGLPLGLAALVLALAAGAFSLVIAGAVVLVAGLALQTGAYRWARQDLRRTVAATPRWANQRLPHAVRTVPAACVEPGDLLVVRQGELVPVDGRLASASTFDEAALGAGPTPVRHAAGDTVRAGATNLGPRVEMWATSDASDSAHTALRHGIETLRVTENEAVRALRRLGYALGAVALAAAATVALLTGDLLRAAAVLLAATPVPLLAASTIALTAGASRAARRGVLTNTSSPLAAAIDRRARRCALTAASLTAVAGTAGVAAALGQVSAPAALITRAVVDVAALAVALWALLPPLRSPAPSAVADATVPQPRKPRSADQPEPAPAREPAIPRPRPWLGGGTPDGWGSLY</sequence>
<protein>
    <submittedName>
        <fullName evidence="6">E1-E2 ATPase</fullName>
    </submittedName>
</protein>
<proteinExistence type="inferred from homology"/>
<dbReference type="GO" id="GO:0015086">
    <property type="term" value="F:cadmium ion transmembrane transporter activity"/>
    <property type="evidence" value="ECO:0007669"/>
    <property type="project" value="TreeGrafter"/>
</dbReference>
<dbReference type="Gene3D" id="2.70.150.10">
    <property type="entry name" value="Calcium-transporting ATPase, cytoplasmic transduction domain A"/>
    <property type="match status" value="1"/>
</dbReference>
<dbReference type="PANTHER" id="PTHR48085:SF5">
    <property type="entry name" value="CADMIUM_ZINC-TRANSPORTING ATPASE HMA4-RELATED"/>
    <property type="match status" value="1"/>
</dbReference>
<dbReference type="EMBL" id="FQVN01000005">
    <property type="protein sequence ID" value="SHF90109.1"/>
    <property type="molecule type" value="Genomic_DNA"/>
</dbReference>
<dbReference type="SUPFAM" id="SSF81653">
    <property type="entry name" value="Calcium ATPase, transduction domain A"/>
    <property type="match status" value="1"/>
</dbReference>
<reference evidence="6 7" key="1">
    <citation type="submission" date="2016-11" db="EMBL/GenBank/DDBJ databases">
        <authorList>
            <person name="Jaros S."/>
            <person name="Januszkiewicz K."/>
            <person name="Wedrychowicz H."/>
        </authorList>
    </citation>
    <scope>NUCLEOTIDE SEQUENCE [LARGE SCALE GENOMIC DNA]</scope>
    <source>
        <strain evidence="6 7">DSM 44523</strain>
    </source>
</reference>
<organism evidence="6 7">
    <name type="scientific">Streptoalloteichus hindustanus</name>
    <dbReference type="NCBI Taxonomy" id="2017"/>
    <lineage>
        <taxon>Bacteria</taxon>
        <taxon>Bacillati</taxon>
        <taxon>Actinomycetota</taxon>
        <taxon>Actinomycetes</taxon>
        <taxon>Pseudonocardiales</taxon>
        <taxon>Pseudonocardiaceae</taxon>
        <taxon>Streptoalloteichus</taxon>
    </lineage>
</organism>
<dbReference type="InterPro" id="IPR059000">
    <property type="entry name" value="ATPase_P-type_domA"/>
</dbReference>
<evidence type="ECO:0000313" key="6">
    <source>
        <dbReference type="EMBL" id="SHF90109.1"/>
    </source>
</evidence>
<comment type="similarity">
    <text evidence="2">Belongs to the cation transport ATPase (P-type) (TC 3.A.3) family. Type IB subfamily.</text>
</comment>
<feature type="transmembrane region" description="Helical" evidence="4">
    <location>
        <begin position="191"/>
        <end position="210"/>
    </location>
</feature>
<accession>A0A1M5FF92</accession>
<gene>
    <name evidence="6" type="ORF">SAMN05444320_105412</name>
</gene>
<dbReference type="SUPFAM" id="SSF81665">
    <property type="entry name" value="Calcium ATPase, transmembrane domain M"/>
    <property type="match status" value="1"/>
</dbReference>
<dbReference type="InterPro" id="IPR023298">
    <property type="entry name" value="ATPase_P-typ_TM_dom_sf"/>
</dbReference>
<keyword evidence="4" id="KW-0812">Transmembrane</keyword>
<evidence type="ECO:0000256" key="1">
    <source>
        <dbReference type="ARBA" id="ARBA00004141"/>
    </source>
</evidence>
<dbReference type="RefSeq" id="WP_073484584.1">
    <property type="nucleotide sequence ID" value="NZ_FQVN01000005.1"/>
</dbReference>
<dbReference type="InterPro" id="IPR051014">
    <property type="entry name" value="Cation_Transport_ATPase_IB"/>
</dbReference>
<dbReference type="Pfam" id="PF00122">
    <property type="entry name" value="E1-E2_ATPase"/>
    <property type="match status" value="1"/>
</dbReference>
<dbReference type="STRING" id="2017.SAMN05444320_105412"/>
<dbReference type="GO" id="GO:0016020">
    <property type="term" value="C:membrane"/>
    <property type="evidence" value="ECO:0007669"/>
    <property type="project" value="TreeGrafter"/>
</dbReference>
<feature type="transmembrane region" description="Helical" evidence="4">
    <location>
        <begin position="30"/>
        <end position="58"/>
    </location>
</feature>
<evidence type="ECO:0000256" key="2">
    <source>
        <dbReference type="ARBA" id="ARBA00006024"/>
    </source>
</evidence>
<dbReference type="Proteomes" id="UP000184501">
    <property type="component" value="Unassembled WGS sequence"/>
</dbReference>
<feature type="region of interest" description="Disordered" evidence="3">
    <location>
        <begin position="323"/>
        <end position="372"/>
    </location>
</feature>
<keyword evidence="4" id="KW-1133">Transmembrane helix</keyword>
<evidence type="ECO:0000256" key="3">
    <source>
        <dbReference type="SAM" id="MobiDB-lite"/>
    </source>
</evidence>
<evidence type="ECO:0000259" key="5">
    <source>
        <dbReference type="Pfam" id="PF00122"/>
    </source>
</evidence>
<keyword evidence="7" id="KW-1185">Reference proteome</keyword>